<sequence>MIKAAPQTAFTFQQRMQREATEKSLTLDDQQRQLIARLDALMSRTLAGAPRQAQGDGLYVWGLPGRGKTFIVDAFFDWAPLQEKKRVHFHYFFRQLHQTIATGGSVDAAIAASIGGCRLLCFDEFHLHDIGDAMLIKPLLAQLFRNGVLLVATSNHPPENLLANPLYHQRFEPCIALMRQHLTTIALTGEKDYRTLRHEQHGPFSTGGLLLDSTPTLRRALHLPEAAAAPLPLTVGYRTLETLSPAGDTLHFSFRALCEAPTAVMDYLTLCERHQRWLVEDVPPLARVSPAVQQRFINVIDVLYDRHCQLFLTTACPPETLTQGVELEDIQRTASRLNLLPLYQGDA</sequence>
<dbReference type="Pfam" id="PF03969">
    <property type="entry name" value="AFG1_ATPase"/>
    <property type="match status" value="1"/>
</dbReference>
<dbReference type="PANTHER" id="PTHR12169:SF6">
    <property type="entry name" value="AFG1-LIKE ATPASE"/>
    <property type="match status" value="1"/>
</dbReference>
<dbReference type="Gene3D" id="3.40.50.300">
    <property type="entry name" value="P-loop containing nucleotide triphosphate hydrolases"/>
    <property type="match status" value="1"/>
</dbReference>
<name>A0ABM6RY89_9GAMM</name>
<keyword evidence="3" id="KW-0132">Cell division</keyword>
<gene>
    <name evidence="3" type="ORF">C2E16_05325</name>
</gene>
<keyword evidence="3" id="KW-0131">Cell cycle</keyword>
<dbReference type="NCBIfam" id="NF040713">
    <property type="entry name" value="ZapE"/>
    <property type="match status" value="1"/>
</dbReference>
<keyword evidence="2" id="KW-0067">ATP-binding</keyword>
<organism evidence="3 4">
    <name type="scientific">Mixta calida</name>
    <dbReference type="NCBI Taxonomy" id="665913"/>
    <lineage>
        <taxon>Bacteria</taxon>
        <taxon>Pseudomonadati</taxon>
        <taxon>Pseudomonadota</taxon>
        <taxon>Gammaproteobacteria</taxon>
        <taxon>Enterobacterales</taxon>
        <taxon>Erwiniaceae</taxon>
        <taxon>Mixta</taxon>
    </lineage>
</organism>
<dbReference type="EMBL" id="CP026378">
    <property type="protein sequence ID" value="AUY24387.1"/>
    <property type="molecule type" value="Genomic_DNA"/>
</dbReference>
<keyword evidence="4" id="KW-1185">Reference proteome</keyword>
<evidence type="ECO:0000313" key="3">
    <source>
        <dbReference type="EMBL" id="AUY24387.1"/>
    </source>
</evidence>
<dbReference type="InterPro" id="IPR027417">
    <property type="entry name" value="P-loop_NTPase"/>
</dbReference>
<evidence type="ECO:0000256" key="1">
    <source>
        <dbReference type="ARBA" id="ARBA00022741"/>
    </source>
</evidence>
<proteinExistence type="predicted"/>
<dbReference type="GeneID" id="84630529"/>
<dbReference type="PANTHER" id="PTHR12169">
    <property type="entry name" value="ATPASE N2B"/>
    <property type="match status" value="1"/>
</dbReference>
<evidence type="ECO:0000256" key="2">
    <source>
        <dbReference type="ARBA" id="ARBA00022840"/>
    </source>
</evidence>
<dbReference type="Proteomes" id="UP000237673">
    <property type="component" value="Chromosome"/>
</dbReference>
<dbReference type="InterPro" id="IPR005654">
    <property type="entry name" value="ATPase_AFG1-like"/>
</dbReference>
<dbReference type="GO" id="GO:0051301">
    <property type="term" value="P:cell division"/>
    <property type="evidence" value="ECO:0007669"/>
    <property type="project" value="UniProtKB-KW"/>
</dbReference>
<reference evidence="3 4" key="1">
    <citation type="submission" date="2018-01" db="EMBL/GenBank/DDBJ databases">
        <title>Complete and assembled Genome of Pantoea calida DSM22759T.</title>
        <authorList>
            <person name="Stevens M.J.A."/>
            <person name="Zurfluh K."/>
            <person name="Stephan R."/>
        </authorList>
    </citation>
    <scope>NUCLEOTIDE SEQUENCE [LARGE SCALE GENOMIC DNA]</scope>
    <source>
        <strain evidence="3 4">DSM 22759</strain>
    </source>
</reference>
<protein>
    <submittedName>
        <fullName evidence="3">Cell division protein ZapE</fullName>
    </submittedName>
</protein>
<dbReference type="RefSeq" id="WP_084970912.1">
    <property type="nucleotide sequence ID" value="NZ_DALYPJ010000002.1"/>
</dbReference>
<accession>A0ABM6RY89</accession>
<keyword evidence="1" id="KW-0547">Nucleotide-binding</keyword>
<dbReference type="SUPFAM" id="SSF52540">
    <property type="entry name" value="P-loop containing nucleoside triphosphate hydrolases"/>
    <property type="match status" value="1"/>
</dbReference>
<evidence type="ECO:0000313" key="4">
    <source>
        <dbReference type="Proteomes" id="UP000237673"/>
    </source>
</evidence>